<organism evidence="3 4">
    <name type="scientific">Demequina zhanjiangensis</name>
    <dbReference type="NCBI Taxonomy" id="3051659"/>
    <lineage>
        <taxon>Bacteria</taxon>
        <taxon>Bacillati</taxon>
        <taxon>Actinomycetota</taxon>
        <taxon>Actinomycetes</taxon>
        <taxon>Micrococcales</taxon>
        <taxon>Demequinaceae</taxon>
        <taxon>Demequina</taxon>
    </lineage>
</organism>
<comment type="caution">
    <text evidence="3">The sequence shown here is derived from an EMBL/GenBank/DDBJ whole genome shotgun (WGS) entry which is preliminary data.</text>
</comment>
<dbReference type="EMBL" id="JAUHPV010000002">
    <property type="protein sequence ID" value="MDN4472144.1"/>
    <property type="molecule type" value="Genomic_DNA"/>
</dbReference>
<gene>
    <name evidence="3" type="ORF">QQX04_03940</name>
</gene>
<keyword evidence="4" id="KW-1185">Reference proteome</keyword>
<evidence type="ECO:0000256" key="2">
    <source>
        <dbReference type="SAM" id="SignalP"/>
    </source>
</evidence>
<proteinExistence type="predicted"/>
<evidence type="ECO:0000313" key="3">
    <source>
        <dbReference type="EMBL" id="MDN4472144.1"/>
    </source>
</evidence>
<evidence type="ECO:0008006" key="5">
    <source>
        <dbReference type="Google" id="ProtNLM"/>
    </source>
</evidence>
<keyword evidence="1" id="KW-0812">Transmembrane</keyword>
<evidence type="ECO:0000313" key="4">
    <source>
        <dbReference type="Proteomes" id="UP001172738"/>
    </source>
</evidence>
<keyword evidence="2" id="KW-0732">Signal</keyword>
<protein>
    <recommendedName>
        <fullName evidence="5">LPXTG-motif cell wall anchor domain-containing protein</fullName>
    </recommendedName>
</protein>
<keyword evidence="1" id="KW-1133">Transmembrane helix</keyword>
<reference evidence="3" key="1">
    <citation type="submission" date="2023-06" db="EMBL/GenBank/DDBJ databases">
        <title>SYSU T00b26.</title>
        <authorList>
            <person name="Gao L."/>
            <person name="Fang B.-Z."/>
            <person name="Li W.-J."/>
        </authorList>
    </citation>
    <scope>NUCLEOTIDE SEQUENCE</scope>
    <source>
        <strain evidence="3">SYSU T00b26</strain>
    </source>
</reference>
<evidence type="ECO:0000256" key="1">
    <source>
        <dbReference type="SAM" id="Phobius"/>
    </source>
</evidence>
<dbReference type="RefSeq" id="WP_301126475.1">
    <property type="nucleotide sequence ID" value="NZ_JAUHPV010000002.1"/>
</dbReference>
<accession>A0ABT8G0A0</accession>
<feature type="transmembrane region" description="Helical" evidence="1">
    <location>
        <begin position="46"/>
        <end position="66"/>
    </location>
</feature>
<dbReference type="Proteomes" id="UP001172738">
    <property type="component" value="Unassembled WGS sequence"/>
</dbReference>
<feature type="signal peptide" evidence="2">
    <location>
        <begin position="1"/>
        <end position="17"/>
    </location>
</feature>
<sequence>MPHALLAHLASLPPLQAATGTTPASDASAVGSATDAQLAATGPLEAALLFGLAAALVVAGIGIVLAGRRDDIIER</sequence>
<keyword evidence="1" id="KW-0472">Membrane</keyword>
<name>A0ABT8G0A0_9MICO</name>
<feature type="chain" id="PRO_5047453242" description="LPXTG-motif cell wall anchor domain-containing protein" evidence="2">
    <location>
        <begin position="18"/>
        <end position="75"/>
    </location>
</feature>